<keyword evidence="3" id="KW-1185">Reference proteome</keyword>
<comment type="caution">
    <text evidence="2">The sequence shown here is derived from an EMBL/GenBank/DDBJ whole genome shotgun (WGS) entry which is preliminary data.</text>
</comment>
<reference evidence="2" key="1">
    <citation type="submission" date="2020-04" db="EMBL/GenBank/DDBJ databases">
        <authorList>
            <person name="Alioto T."/>
            <person name="Alioto T."/>
            <person name="Gomez Garrido J."/>
        </authorList>
    </citation>
    <scope>NUCLEOTIDE SEQUENCE</scope>
    <source>
        <strain evidence="2">A484AB</strain>
    </source>
</reference>
<evidence type="ECO:0000313" key="2">
    <source>
        <dbReference type="EMBL" id="CAB4007679.1"/>
    </source>
</evidence>
<accession>A0A6S7HT43</accession>
<gene>
    <name evidence="2" type="ORF">PACLA_8A029683</name>
</gene>
<dbReference type="PANTHER" id="PTHR45737">
    <property type="entry name" value="VON WILLEBRAND FACTOR A DOMAIN-CONTAINING PROTEIN 5A"/>
    <property type="match status" value="1"/>
</dbReference>
<dbReference type="AlphaFoldDB" id="A0A6S7HT43"/>
<evidence type="ECO:0000256" key="1">
    <source>
        <dbReference type="SAM" id="MobiDB-lite"/>
    </source>
</evidence>
<dbReference type="PANTHER" id="PTHR45737:SF6">
    <property type="entry name" value="VON WILLEBRAND FACTOR A DOMAIN-CONTAINING PROTEIN 5A"/>
    <property type="match status" value="1"/>
</dbReference>
<feature type="region of interest" description="Disordered" evidence="1">
    <location>
        <begin position="271"/>
        <end position="303"/>
    </location>
</feature>
<sequence length="419" mass="45817">MQPAVTNTNVSYTVPDGVTVTAVPKSSLPAIFIGERLIVYAILRQSSPPSKAQKGSICLSGDLLGAKVKHKMKFQIPLAVTKENMLQVSTIHHLAAKKLIKEIELDFESRYGLMNTEIIQLSCDSNVISSQTAFIAIDEERKEAVKGSLETWNILPDIEEDLSMACSFGYESDDSDPEFCSYGAKKSLGSAALESSGFLLDDEAFLNFRYEPEKSLGSARLEPGRSLPADEKKSFKVSIKAEHPDDEDHEADRLGCLPVADSFPPKRMMARKGCAPPPPPPQVSSHYGASAPRPRKATNAPLTEDQNILTKGSTATNPLTSIINLQLASGAWKMSAEMAGVMAKSTAEMKNACPVRCEGDMETIWATVIVFIYLELRQSNFRDEWVLIAGKAQTWLKKQKLPEGCSIQVLLEKATAFLS</sequence>
<dbReference type="OrthoDB" id="5968829at2759"/>
<dbReference type="Proteomes" id="UP001152795">
    <property type="component" value="Unassembled WGS sequence"/>
</dbReference>
<dbReference type="EMBL" id="CACRXK020005874">
    <property type="protein sequence ID" value="CAB4007679.1"/>
    <property type="molecule type" value="Genomic_DNA"/>
</dbReference>
<proteinExistence type="predicted"/>
<evidence type="ECO:0000313" key="3">
    <source>
        <dbReference type="Proteomes" id="UP001152795"/>
    </source>
</evidence>
<protein>
    <submittedName>
        <fullName evidence="2">Uncharacterized protein</fullName>
    </submittedName>
</protein>
<organism evidence="2 3">
    <name type="scientific">Paramuricea clavata</name>
    <name type="common">Red gorgonian</name>
    <name type="synonym">Violescent sea-whip</name>
    <dbReference type="NCBI Taxonomy" id="317549"/>
    <lineage>
        <taxon>Eukaryota</taxon>
        <taxon>Metazoa</taxon>
        <taxon>Cnidaria</taxon>
        <taxon>Anthozoa</taxon>
        <taxon>Octocorallia</taxon>
        <taxon>Malacalcyonacea</taxon>
        <taxon>Plexauridae</taxon>
        <taxon>Paramuricea</taxon>
    </lineage>
</organism>
<name>A0A6S7HT43_PARCT</name>